<accession>A0A078JZP1</accession>
<protein>
    <submittedName>
        <fullName evidence="1">BnaCnng71480D protein</fullName>
    </submittedName>
</protein>
<dbReference type="EMBL" id="LK044604">
    <property type="protein sequence ID" value="CDY71132.1"/>
    <property type="molecule type" value="Genomic_DNA"/>
</dbReference>
<proteinExistence type="predicted"/>
<sequence length="72" mass="8280">MPRGSLIIFSGEGYISNQTSRLLTSFLIRSITKSFLILVWPRMGQWEMKVTSLDVSWVLMDMQLMSTLQPVI</sequence>
<dbReference type="AlphaFoldDB" id="A0A078JZP1"/>
<reference evidence="1" key="2">
    <citation type="submission" date="2014-06" db="EMBL/GenBank/DDBJ databases">
        <authorList>
            <person name="Genoscope - CEA"/>
        </authorList>
    </citation>
    <scope>NUCLEOTIDE SEQUENCE</scope>
</reference>
<gene>
    <name evidence="1" type="primary">BnaCnng71480D</name>
    <name evidence="1" type="ORF">GSBRNA2T00011581001</name>
</gene>
<dbReference type="Gramene" id="CDY71132">
    <property type="protein sequence ID" value="CDY71132"/>
    <property type="gene ID" value="GSBRNA2T00011581001"/>
</dbReference>
<evidence type="ECO:0000313" key="1">
    <source>
        <dbReference type="EMBL" id="CDY71132.1"/>
    </source>
</evidence>
<dbReference type="PaxDb" id="3708-A0A078JZP1"/>
<name>A0A078JZP1_BRANA</name>
<reference evidence="1" key="1">
    <citation type="journal article" date="2014" name="Science">
        <title>Plant genetics. Early allopolyploid evolution in the post-Neolithic Brassica napus oilseed genome.</title>
        <authorList>
            <person name="Chalhoub B."/>
            <person name="Denoeud F."/>
            <person name="Liu S."/>
            <person name="Parkin I.A."/>
            <person name="Tang H."/>
            <person name="Wang X."/>
            <person name="Chiquet J."/>
            <person name="Belcram H."/>
            <person name="Tong C."/>
            <person name="Samans B."/>
            <person name="Correa M."/>
            <person name="Da Silva C."/>
            <person name="Just J."/>
            <person name="Falentin C."/>
            <person name="Koh C.S."/>
            <person name="Le Clainche I."/>
            <person name="Bernard M."/>
            <person name="Bento P."/>
            <person name="Noel B."/>
            <person name="Labadie K."/>
            <person name="Alberti A."/>
            <person name="Charles M."/>
            <person name="Arnaud D."/>
            <person name="Guo H."/>
            <person name="Daviaud C."/>
            <person name="Alamery S."/>
            <person name="Jabbari K."/>
            <person name="Zhao M."/>
            <person name="Edger P.P."/>
            <person name="Chelaifa H."/>
            <person name="Tack D."/>
            <person name="Lassalle G."/>
            <person name="Mestiri I."/>
            <person name="Schnel N."/>
            <person name="Le Paslier M.C."/>
            <person name="Fan G."/>
            <person name="Renault V."/>
            <person name="Bayer P.E."/>
            <person name="Golicz A.A."/>
            <person name="Manoli S."/>
            <person name="Lee T.H."/>
            <person name="Thi V.H."/>
            <person name="Chalabi S."/>
            <person name="Hu Q."/>
            <person name="Fan C."/>
            <person name="Tollenaere R."/>
            <person name="Lu Y."/>
            <person name="Battail C."/>
            <person name="Shen J."/>
            <person name="Sidebottom C.H."/>
            <person name="Wang X."/>
            <person name="Canaguier A."/>
            <person name="Chauveau A."/>
            <person name="Berard A."/>
            <person name="Deniot G."/>
            <person name="Guan M."/>
            <person name="Liu Z."/>
            <person name="Sun F."/>
            <person name="Lim Y.P."/>
            <person name="Lyons E."/>
            <person name="Town C.D."/>
            <person name="Bancroft I."/>
            <person name="Wang X."/>
            <person name="Meng J."/>
            <person name="Ma J."/>
            <person name="Pires J.C."/>
            <person name="King G.J."/>
            <person name="Brunel D."/>
            <person name="Delourme R."/>
            <person name="Renard M."/>
            <person name="Aury J.M."/>
            <person name="Adams K.L."/>
            <person name="Batley J."/>
            <person name="Snowdon R.J."/>
            <person name="Tost J."/>
            <person name="Edwards D."/>
            <person name="Zhou Y."/>
            <person name="Hua W."/>
            <person name="Sharpe A.G."/>
            <person name="Paterson A.H."/>
            <person name="Guan C."/>
            <person name="Wincker P."/>
        </authorList>
    </citation>
    <scope>NUCLEOTIDE SEQUENCE [LARGE SCALE GENOMIC DNA]</scope>
</reference>
<organism evidence="1">
    <name type="scientific">Brassica napus</name>
    <name type="common">Rape</name>
    <dbReference type="NCBI Taxonomy" id="3708"/>
    <lineage>
        <taxon>Eukaryota</taxon>
        <taxon>Viridiplantae</taxon>
        <taxon>Streptophyta</taxon>
        <taxon>Embryophyta</taxon>
        <taxon>Tracheophyta</taxon>
        <taxon>Spermatophyta</taxon>
        <taxon>Magnoliopsida</taxon>
        <taxon>eudicotyledons</taxon>
        <taxon>Gunneridae</taxon>
        <taxon>Pentapetalae</taxon>
        <taxon>rosids</taxon>
        <taxon>malvids</taxon>
        <taxon>Brassicales</taxon>
        <taxon>Brassicaceae</taxon>
        <taxon>Brassiceae</taxon>
        <taxon>Brassica</taxon>
    </lineage>
</organism>